<protein>
    <submittedName>
        <fullName evidence="1">Uncharacterized protein</fullName>
    </submittedName>
</protein>
<name>Q13MY3_PARXL</name>
<gene>
    <name evidence="1" type="ORF">Bxe_B1408</name>
</gene>
<evidence type="ECO:0000313" key="1">
    <source>
        <dbReference type="EMBL" id="ABE34556.1"/>
    </source>
</evidence>
<dbReference type="EMBL" id="CP000271">
    <property type="protein sequence ID" value="ABE34556.1"/>
    <property type="molecule type" value="Genomic_DNA"/>
</dbReference>
<reference evidence="1 2" key="1">
    <citation type="journal article" date="2006" name="Proc. Natl. Acad. Sci. U.S.A.">
        <title>Burkholderia xenovorans LB400 harbors a multi-replicon, 9.73-Mbp genome shaped for versatility.</title>
        <authorList>
            <person name="Chain P.S."/>
            <person name="Denef V.J."/>
            <person name="Konstantinidis K.T."/>
            <person name="Vergez L.M."/>
            <person name="Agullo L."/>
            <person name="Reyes V.L."/>
            <person name="Hauser L."/>
            <person name="Cordova M."/>
            <person name="Gomez L."/>
            <person name="Gonzalez M."/>
            <person name="Land M."/>
            <person name="Lao V."/>
            <person name="Larimer F."/>
            <person name="LiPuma J.J."/>
            <person name="Mahenthiralingam E."/>
            <person name="Malfatti S.A."/>
            <person name="Marx C.J."/>
            <person name="Parnell J.J."/>
            <person name="Ramette A."/>
            <person name="Richardson P."/>
            <person name="Seeger M."/>
            <person name="Smith D."/>
            <person name="Spilker T."/>
            <person name="Sul W.J."/>
            <person name="Tsoi T.V."/>
            <person name="Ulrich L.E."/>
            <person name="Zhulin I.B."/>
            <person name="Tiedje J.M."/>
        </authorList>
    </citation>
    <scope>NUCLEOTIDE SEQUENCE [LARGE SCALE GENOMIC DNA]</scope>
    <source>
        <strain evidence="1 2">LB400</strain>
    </source>
</reference>
<organism evidence="1 2">
    <name type="scientific">Paraburkholderia xenovorans (strain LB400)</name>
    <dbReference type="NCBI Taxonomy" id="266265"/>
    <lineage>
        <taxon>Bacteria</taxon>
        <taxon>Pseudomonadati</taxon>
        <taxon>Pseudomonadota</taxon>
        <taxon>Betaproteobacteria</taxon>
        <taxon>Burkholderiales</taxon>
        <taxon>Burkholderiaceae</taxon>
        <taxon>Paraburkholderia</taxon>
    </lineage>
</organism>
<sequence>MAAFRGKPPSTNERVYFDRLRRLANQKRDLTICRVAMLDAPRFTRCVCRRPDMTASRNWTHFLDNPSSARRLIPCRMLRRLEFPEH</sequence>
<keyword evidence="2" id="KW-1185">Reference proteome</keyword>
<dbReference type="AlphaFoldDB" id="Q13MY3"/>
<dbReference type="STRING" id="266265.Bxe_B1408"/>
<evidence type="ECO:0000313" key="2">
    <source>
        <dbReference type="Proteomes" id="UP000001817"/>
    </source>
</evidence>
<accession>Q13MY3</accession>
<dbReference type="Proteomes" id="UP000001817">
    <property type="component" value="Chromosome 2"/>
</dbReference>
<dbReference type="KEGG" id="bxe:Bxe_B1408"/>
<proteinExistence type="predicted"/>